<gene>
    <name evidence="2" type="ORF">ETU09_03200</name>
</gene>
<evidence type="ECO:0000313" key="2">
    <source>
        <dbReference type="EMBL" id="TWP29465.1"/>
    </source>
</evidence>
<dbReference type="InterPro" id="IPR014982">
    <property type="entry name" value="GSCFA"/>
</dbReference>
<dbReference type="Gene3D" id="3.40.50.1110">
    <property type="entry name" value="SGNH hydrolase"/>
    <property type="match status" value="1"/>
</dbReference>
<reference evidence="2 3" key="1">
    <citation type="submission" date="2019-02" db="EMBL/GenBank/DDBJ databases">
        <title>Apibacter muscae sp. nov.: a novel member of the house fly microbiota.</title>
        <authorList>
            <person name="Park R."/>
        </authorList>
    </citation>
    <scope>NUCLEOTIDE SEQUENCE [LARGE SCALE GENOMIC DNA]</scope>
    <source>
        <strain evidence="2 3">AL1</strain>
    </source>
</reference>
<dbReference type="RefSeq" id="WP_146291865.1">
    <property type="nucleotide sequence ID" value="NZ_SELH01000014.1"/>
</dbReference>
<comment type="caution">
    <text evidence="2">The sequence shown here is derived from an EMBL/GenBank/DDBJ whole genome shotgun (WGS) entry which is preliminary data.</text>
</comment>
<dbReference type="OrthoDB" id="9807687at2"/>
<feature type="domain" description="GSCFA" evidence="1">
    <location>
        <begin position="21"/>
        <end position="258"/>
    </location>
</feature>
<accession>A0A563DGZ0</accession>
<evidence type="ECO:0000313" key="3">
    <source>
        <dbReference type="Proteomes" id="UP000319499"/>
    </source>
</evidence>
<dbReference type="SUPFAM" id="SSF52266">
    <property type="entry name" value="SGNH hydrolase"/>
    <property type="match status" value="1"/>
</dbReference>
<proteinExistence type="predicted"/>
<evidence type="ECO:0000259" key="1">
    <source>
        <dbReference type="Pfam" id="PF08885"/>
    </source>
</evidence>
<dbReference type="AlphaFoldDB" id="A0A563DGZ0"/>
<protein>
    <recommendedName>
        <fullName evidence="1">GSCFA domain-containing protein</fullName>
    </recommendedName>
</protein>
<sequence>MIFRTELEYQTNELKLDYNSKIFTIGSCFATEIAQKLIHYKFNTYHNPFGILFHPLAIENALMRIYSNQEYISSEIYKYEELYISWDHSSTFDSVNAETILNQINKNIQTAHDFLRNTDLIIITLGTSWIYKLKQFDIIVANCHKIPNSNFNKLLLTEHQIKTSLKNIVEMLNDLGKDKVKILFTLSPVRHIKDGLVENNRSKAQLLSVIHSMVDLYDNCEYFPAYEFIMDDLRDYRFYKEDLVHPNEVAIQYIWNKFKNSFMSNEVESIMQRIDKIKLSLQHKAQNESTIAHKKFLYNILKNIQDLEPLLPKGSMQLEYHLLKNRIENT</sequence>
<dbReference type="EMBL" id="SELH01000014">
    <property type="protein sequence ID" value="TWP29465.1"/>
    <property type="molecule type" value="Genomic_DNA"/>
</dbReference>
<dbReference type="InterPro" id="IPR036514">
    <property type="entry name" value="SGNH_hydro_sf"/>
</dbReference>
<dbReference type="Pfam" id="PF08885">
    <property type="entry name" value="GSCFA"/>
    <property type="match status" value="1"/>
</dbReference>
<organism evidence="2 3">
    <name type="scientific">Apibacter muscae</name>
    <dbReference type="NCBI Taxonomy" id="2509004"/>
    <lineage>
        <taxon>Bacteria</taxon>
        <taxon>Pseudomonadati</taxon>
        <taxon>Bacteroidota</taxon>
        <taxon>Flavobacteriia</taxon>
        <taxon>Flavobacteriales</taxon>
        <taxon>Weeksellaceae</taxon>
        <taxon>Apibacter</taxon>
    </lineage>
</organism>
<keyword evidence="3" id="KW-1185">Reference proteome</keyword>
<dbReference type="Proteomes" id="UP000319499">
    <property type="component" value="Unassembled WGS sequence"/>
</dbReference>
<name>A0A563DGZ0_9FLAO</name>
<dbReference type="GO" id="GO:0016788">
    <property type="term" value="F:hydrolase activity, acting on ester bonds"/>
    <property type="evidence" value="ECO:0007669"/>
    <property type="project" value="UniProtKB-ARBA"/>
</dbReference>